<sequence>MAEKYHVVGRYYLDRGAFLVPGSAELFFLNRTGCDTCTGLCQEQEARGGCNSFVRVLYERPLFRVPVYEGAGENFEPLEEVKHTDGEGLAVVAEVVAAAESALGMQKGDVEIGEDGVKTGDSGDSGKEESTLSVVRPDPRAPGWNKRLRVGKAPAERAPCPGRIGALEKSVRDFAENPSENVIKIELGFSFDSLNEAYDYYNLYSWENGFGIRYGKSRLNVERNKCMQEIVCGCSGKPEKDNSRSCRCECPALIRLLRTSDNGWYIAEHRVSHNHSLSLTCGERVHWPSHKHIDMYTKNLVKQLRDNNIDIGKVYAIVGSFFGSMENVPFTKKTLKNLCGKISRDNADADVHKTMQVFSEMGKKDPDFTFRVQTDDQCRAMEVAISNVMPRTTHRWCKWHVLKKAKESLGTLYTKRSEFRAEFHKVINHMITVDEFESAWQMLIDKYSLRSHTYMTQLYEIREKWASPYFRGVFCAKMTSTQRSESANHMLKTYVPPSCPMHMFVRHYLRMQFDRDSAECAEEKRTRLARPLLRVNRAFERHASQVYTRAMFEKFGDILYEAGYYEVEVEEIGKIMDHLDVKKIPARHIVKRWTRDARDVLPDHLAHYQRDQLAKGTFTFRHSQLYLQALQLVRMGDTSVEAYEKLTSLFSDNIVTMQPYTEKPDGLGLVEQQKEKEKRAATMTIQKDKWVTRSENGIDALKAPSKKRPAGRPSNSRDRAPYEGTSKRTRFCTICRRPGHRSTTCPDRGDLPKKPRKVGRCTICGVEGHRKDTCLKRRKLDEC</sequence>
<dbReference type="Gene3D" id="4.10.60.10">
    <property type="entry name" value="Zinc finger, CCHC-type"/>
    <property type="match status" value="1"/>
</dbReference>
<dbReference type="GO" id="GO:0008270">
    <property type="term" value="F:zinc ion binding"/>
    <property type="evidence" value="ECO:0007669"/>
    <property type="project" value="InterPro"/>
</dbReference>
<dbReference type="InterPro" id="IPR036875">
    <property type="entry name" value="Znf_CCHC_sf"/>
</dbReference>
<dbReference type="Proteomes" id="UP001231189">
    <property type="component" value="Unassembled WGS sequence"/>
</dbReference>
<protein>
    <recommendedName>
        <fullName evidence="2">CCHC-type domain-containing protein</fullName>
    </recommendedName>
</protein>
<dbReference type="InterPro" id="IPR001878">
    <property type="entry name" value="Znf_CCHC"/>
</dbReference>
<feature type="domain" description="CCHC-type" evidence="2">
    <location>
        <begin position="731"/>
        <end position="747"/>
    </location>
</feature>
<comment type="caution">
    <text evidence="3">The sequence shown here is derived from an EMBL/GenBank/DDBJ whole genome shotgun (WGS) entry which is preliminary data.</text>
</comment>
<feature type="region of interest" description="Disordered" evidence="1">
    <location>
        <begin position="109"/>
        <end position="138"/>
    </location>
</feature>
<dbReference type="Pfam" id="PF03101">
    <property type="entry name" value="FAR1"/>
    <property type="match status" value="1"/>
</dbReference>
<dbReference type="PANTHER" id="PTHR47482:SF5">
    <property type="entry name" value="FAR1 DOMAIN-CONTAINING PROTEIN"/>
    <property type="match status" value="1"/>
</dbReference>
<proteinExistence type="predicted"/>
<dbReference type="SMART" id="SM00343">
    <property type="entry name" value="ZnF_C2HC"/>
    <property type="match status" value="2"/>
</dbReference>
<feature type="domain" description="CCHC-type" evidence="2">
    <location>
        <begin position="760"/>
        <end position="776"/>
    </location>
</feature>
<dbReference type="SUPFAM" id="SSF57756">
    <property type="entry name" value="Retrovirus zinc finger-like domains"/>
    <property type="match status" value="1"/>
</dbReference>
<keyword evidence="4" id="KW-1185">Reference proteome</keyword>
<evidence type="ECO:0000313" key="3">
    <source>
        <dbReference type="EMBL" id="KAK1668763.1"/>
    </source>
</evidence>
<accession>A0AAD8T4A8</accession>
<evidence type="ECO:0000259" key="2">
    <source>
        <dbReference type="SMART" id="SM00343"/>
    </source>
</evidence>
<dbReference type="AlphaFoldDB" id="A0AAD8T4A8"/>
<dbReference type="GO" id="GO:0003676">
    <property type="term" value="F:nucleic acid binding"/>
    <property type="evidence" value="ECO:0007669"/>
    <property type="project" value="InterPro"/>
</dbReference>
<gene>
    <name evidence="3" type="ORF">QYE76_056922</name>
</gene>
<dbReference type="InterPro" id="IPR004330">
    <property type="entry name" value="FAR1_DNA_bnd_dom"/>
</dbReference>
<feature type="region of interest" description="Disordered" evidence="1">
    <location>
        <begin position="695"/>
        <end position="725"/>
    </location>
</feature>
<evidence type="ECO:0000313" key="4">
    <source>
        <dbReference type="Proteomes" id="UP001231189"/>
    </source>
</evidence>
<evidence type="ECO:0000256" key="1">
    <source>
        <dbReference type="SAM" id="MobiDB-lite"/>
    </source>
</evidence>
<reference evidence="3" key="1">
    <citation type="submission" date="2023-07" db="EMBL/GenBank/DDBJ databases">
        <title>A chromosome-level genome assembly of Lolium multiflorum.</title>
        <authorList>
            <person name="Chen Y."/>
            <person name="Copetti D."/>
            <person name="Kolliker R."/>
            <person name="Studer B."/>
        </authorList>
    </citation>
    <scope>NUCLEOTIDE SEQUENCE</scope>
    <source>
        <strain evidence="3">02402/16</strain>
        <tissue evidence="3">Leaf</tissue>
    </source>
</reference>
<dbReference type="EMBL" id="JAUUTY010000003">
    <property type="protein sequence ID" value="KAK1668763.1"/>
    <property type="molecule type" value="Genomic_DNA"/>
</dbReference>
<dbReference type="PANTHER" id="PTHR47482">
    <property type="entry name" value="OS11G0632001 PROTEIN"/>
    <property type="match status" value="1"/>
</dbReference>
<name>A0AAD8T4A8_LOLMU</name>
<organism evidence="3 4">
    <name type="scientific">Lolium multiflorum</name>
    <name type="common">Italian ryegrass</name>
    <name type="synonym">Lolium perenne subsp. multiflorum</name>
    <dbReference type="NCBI Taxonomy" id="4521"/>
    <lineage>
        <taxon>Eukaryota</taxon>
        <taxon>Viridiplantae</taxon>
        <taxon>Streptophyta</taxon>
        <taxon>Embryophyta</taxon>
        <taxon>Tracheophyta</taxon>
        <taxon>Spermatophyta</taxon>
        <taxon>Magnoliopsida</taxon>
        <taxon>Liliopsida</taxon>
        <taxon>Poales</taxon>
        <taxon>Poaceae</taxon>
        <taxon>BOP clade</taxon>
        <taxon>Pooideae</taxon>
        <taxon>Poodae</taxon>
        <taxon>Poeae</taxon>
        <taxon>Poeae Chloroplast Group 2 (Poeae type)</taxon>
        <taxon>Loliodinae</taxon>
        <taxon>Loliinae</taxon>
        <taxon>Lolium</taxon>
    </lineage>
</organism>